<sequence>MAPMITVSDRPKKILVKSASLEHFVRESSSSSEDEERGGGARLSNGSIMLSPETRRLAQRPSSSGMAEPRPSGSSAFQVGTTQDDDVFTETVKTEENDDESTVEIIISPINEGASSSSKEEETSQSLVPMSPVHIDAQNIYPPTACIFAANLPAAFDDYKLEMEVTKFFSQFGTVFVKIRRDSRQMPFAFCQFTRDEDAQQAEQQSTGAKILGRPVRIEMAKANSSWIVHKLSGKEITKQEAVSLLGMLGEIAGATHLDEKMRAQLNLPPSIVVQFRLYDPKRDVLRSIGKHRIYKVRPYDQKGVDPKVNPRRHDDDQMMAQYDRDRRSAFFGNLPLNMTEVRLSRLASAWGSVIGIELKRKHVPSSHNRSVEICFAFVEFMRPDSADDVVNAFNGTNLDGYTIKVQRKQSRLFETPRRGQHQDHPQTPYAQSSAQHRRSGSTYGHQRPISYGGNFAARDTRSFTSPAAAAYAGAEYTSAPNAYARGPYHHAARHASHASVSSVVSAGPAPPESPDAASDRTTTPKATKSEPSEEANVKTEDQEIKPSDSEDDGKTIETNIVDVKGKGKAIATSPPAAASKSAAHAVAASPGGYPMMTPAMSPYGYTPMHPLMHHPLTPQGPVFYPNGYSGYNYSPMPTPMEAMMYSQYLDSMMAPYRMAETPTRPTGSFQQGGKGESSKNVAKTPSATKDKETKSNEKPGAQDDKGVKGKGKELAQ</sequence>
<feature type="compositionally biased region" description="Polar residues" evidence="3">
    <location>
        <begin position="679"/>
        <end position="688"/>
    </location>
</feature>
<dbReference type="CDD" id="cd00590">
    <property type="entry name" value="RRM_SF"/>
    <property type="match status" value="1"/>
</dbReference>
<evidence type="ECO:0000256" key="3">
    <source>
        <dbReference type="SAM" id="MobiDB-lite"/>
    </source>
</evidence>
<dbReference type="PANTHER" id="PTHR48025">
    <property type="entry name" value="OS02G0815200 PROTEIN"/>
    <property type="match status" value="1"/>
</dbReference>
<dbReference type="InterPro" id="IPR000504">
    <property type="entry name" value="RRM_dom"/>
</dbReference>
<dbReference type="SMART" id="SM00360">
    <property type="entry name" value="RRM"/>
    <property type="match status" value="2"/>
</dbReference>
<feature type="compositionally biased region" description="Low complexity" evidence="3">
    <location>
        <begin position="498"/>
        <end position="508"/>
    </location>
</feature>
<dbReference type="Gene3D" id="3.30.70.330">
    <property type="match status" value="2"/>
</dbReference>
<dbReference type="InterPro" id="IPR035979">
    <property type="entry name" value="RBD_domain_sf"/>
</dbReference>
<dbReference type="InterPro" id="IPR012677">
    <property type="entry name" value="Nucleotide-bd_a/b_plait_sf"/>
</dbReference>
<feature type="domain" description="RRM" evidence="4">
    <location>
        <begin position="328"/>
        <end position="411"/>
    </location>
</feature>
<proteinExistence type="predicted"/>
<feature type="region of interest" description="Disordered" evidence="3">
    <location>
        <begin position="414"/>
        <end position="456"/>
    </location>
</feature>
<feature type="compositionally biased region" description="Polar residues" evidence="3">
    <location>
        <begin position="429"/>
        <end position="445"/>
    </location>
</feature>
<evidence type="ECO:0000256" key="1">
    <source>
        <dbReference type="ARBA" id="ARBA00022884"/>
    </source>
</evidence>
<dbReference type="Pfam" id="PF00076">
    <property type="entry name" value="RRM_1"/>
    <property type="match status" value="2"/>
</dbReference>
<evidence type="ECO:0000256" key="2">
    <source>
        <dbReference type="PROSITE-ProRule" id="PRU00176"/>
    </source>
</evidence>
<dbReference type="SUPFAM" id="SSF54928">
    <property type="entry name" value="RNA-binding domain, RBD"/>
    <property type="match status" value="2"/>
</dbReference>
<accession>A0ABR0T4R7</accession>
<keyword evidence="1 2" id="KW-0694">RNA-binding</keyword>
<reference evidence="5 6" key="1">
    <citation type="submission" date="2024-01" db="EMBL/GenBank/DDBJ databases">
        <title>Complete genome of Cladobotryum mycophilum ATHUM6906.</title>
        <authorList>
            <person name="Christinaki A.C."/>
            <person name="Myridakis A.I."/>
            <person name="Kouvelis V.N."/>
        </authorList>
    </citation>
    <scope>NUCLEOTIDE SEQUENCE [LARGE SCALE GENOMIC DNA]</scope>
    <source>
        <strain evidence="5 6">ATHUM6906</strain>
    </source>
</reference>
<dbReference type="PANTHER" id="PTHR48025:SF1">
    <property type="entry name" value="RRM DOMAIN-CONTAINING PROTEIN"/>
    <property type="match status" value="1"/>
</dbReference>
<feature type="compositionally biased region" description="Polar residues" evidence="3">
    <location>
        <begin position="72"/>
        <end position="82"/>
    </location>
</feature>
<dbReference type="InterPro" id="IPR050502">
    <property type="entry name" value="Euk_RNA-bind_prot"/>
</dbReference>
<evidence type="ECO:0000313" key="5">
    <source>
        <dbReference type="EMBL" id="KAK5998926.1"/>
    </source>
</evidence>
<gene>
    <name evidence="5" type="ORF">PT974_01310</name>
</gene>
<feature type="region of interest" description="Disordered" evidence="3">
    <location>
        <begin position="23"/>
        <end position="84"/>
    </location>
</feature>
<evidence type="ECO:0000313" key="6">
    <source>
        <dbReference type="Proteomes" id="UP001338125"/>
    </source>
</evidence>
<comment type="caution">
    <text evidence="5">The sequence shown here is derived from an EMBL/GenBank/DDBJ whole genome shotgun (WGS) entry which is preliminary data.</text>
</comment>
<protein>
    <submittedName>
        <fullName evidence="5">Meiotic activator RIM4</fullName>
    </submittedName>
</protein>
<feature type="compositionally biased region" description="Basic and acidic residues" evidence="3">
    <location>
        <begin position="528"/>
        <end position="556"/>
    </location>
</feature>
<organism evidence="5 6">
    <name type="scientific">Cladobotryum mycophilum</name>
    <dbReference type="NCBI Taxonomy" id="491253"/>
    <lineage>
        <taxon>Eukaryota</taxon>
        <taxon>Fungi</taxon>
        <taxon>Dikarya</taxon>
        <taxon>Ascomycota</taxon>
        <taxon>Pezizomycotina</taxon>
        <taxon>Sordariomycetes</taxon>
        <taxon>Hypocreomycetidae</taxon>
        <taxon>Hypocreales</taxon>
        <taxon>Hypocreaceae</taxon>
        <taxon>Cladobotryum</taxon>
    </lineage>
</organism>
<keyword evidence="6" id="KW-1185">Reference proteome</keyword>
<feature type="region of interest" description="Disordered" evidence="3">
    <location>
        <begin position="660"/>
        <end position="717"/>
    </location>
</feature>
<name>A0ABR0T4R7_9HYPO</name>
<dbReference type="Proteomes" id="UP001338125">
    <property type="component" value="Unassembled WGS sequence"/>
</dbReference>
<dbReference type="EMBL" id="JAVFKD010000001">
    <property type="protein sequence ID" value="KAK5998926.1"/>
    <property type="molecule type" value="Genomic_DNA"/>
</dbReference>
<feature type="compositionally biased region" description="Basic and acidic residues" evidence="3">
    <location>
        <begin position="415"/>
        <end position="425"/>
    </location>
</feature>
<feature type="domain" description="RRM" evidence="4">
    <location>
        <begin position="145"/>
        <end position="223"/>
    </location>
</feature>
<evidence type="ECO:0000259" key="4">
    <source>
        <dbReference type="PROSITE" id="PS50102"/>
    </source>
</evidence>
<feature type="compositionally biased region" description="Basic and acidic residues" evidence="3">
    <location>
        <begin position="689"/>
        <end position="717"/>
    </location>
</feature>
<dbReference type="PROSITE" id="PS50102">
    <property type="entry name" value="RRM"/>
    <property type="match status" value="2"/>
</dbReference>
<feature type="region of interest" description="Disordered" evidence="3">
    <location>
        <begin position="489"/>
        <end position="561"/>
    </location>
</feature>